<dbReference type="RefSeq" id="WP_038280470.1">
    <property type="nucleotide sequence ID" value="NZ_JPME01000012.1"/>
</dbReference>
<gene>
    <name evidence="2" type="ORF">IO98_09565</name>
</gene>
<sequence length="144" mass="16191">MPYKIAVASSDGENIDMNFGAAHEFFIYEVGEEGEYALLEIREAQKEAGGLSFCQDGCKGRGCEGSHENQPRVDSITDCRCVICKKIGFHIQKQLEKKAVGAFDVEGKIEDAMEKITWYFHRMDHHQSLRGMANETLIGKEGRE</sequence>
<feature type="domain" description="Dinitrogenase iron-molybdenum cofactor biosynthesis" evidence="1">
    <location>
        <begin position="11"/>
        <end position="116"/>
    </location>
</feature>
<dbReference type="InterPro" id="IPR003731">
    <property type="entry name" value="Di-Nase_FeMo-co_biosynth"/>
</dbReference>
<organism evidence="2 3">
    <name type="scientific">Lacrimispora celerecrescens</name>
    <dbReference type="NCBI Taxonomy" id="29354"/>
    <lineage>
        <taxon>Bacteria</taxon>
        <taxon>Bacillati</taxon>
        <taxon>Bacillota</taxon>
        <taxon>Clostridia</taxon>
        <taxon>Lachnospirales</taxon>
        <taxon>Lachnospiraceae</taxon>
        <taxon>Lacrimispora</taxon>
    </lineage>
</organism>
<evidence type="ECO:0000313" key="2">
    <source>
        <dbReference type="EMBL" id="KEZ90206.1"/>
    </source>
</evidence>
<dbReference type="InterPro" id="IPR051840">
    <property type="entry name" value="NifX/NifY_domain"/>
</dbReference>
<comment type="caution">
    <text evidence="2">The sequence shown here is derived from an EMBL/GenBank/DDBJ whole genome shotgun (WGS) entry which is preliminary data.</text>
</comment>
<dbReference type="EMBL" id="JPME01000012">
    <property type="protein sequence ID" value="KEZ90206.1"/>
    <property type="molecule type" value="Genomic_DNA"/>
</dbReference>
<accession>A0A084JMM2</accession>
<name>A0A084JMM2_9FIRM</name>
<evidence type="ECO:0000259" key="1">
    <source>
        <dbReference type="Pfam" id="PF02579"/>
    </source>
</evidence>
<dbReference type="PANTHER" id="PTHR33937:SF2">
    <property type="entry name" value="DINITROGENASE IRON-MOLYBDENUM COFACTOR BIOSYNTHESIS DOMAIN-CONTAINING PROTEIN"/>
    <property type="match status" value="1"/>
</dbReference>
<keyword evidence="3" id="KW-1185">Reference proteome</keyword>
<dbReference type="OrthoDB" id="280278at2"/>
<dbReference type="STRING" id="29354.IO98_09565"/>
<dbReference type="Gene3D" id="3.30.420.130">
    <property type="entry name" value="Dinitrogenase iron-molybdenum cofactor biosynthesis domain"/>
    <property type="match status" value="1"/>
</dbReference>
<protein>
    <recommendedName>
        <fullName evidence="1">Dinitrogenase iron-molybdenum cofactor biosynthesis domain-containing protein</fullName>
    </recommendedName>
</protein>
<dbReference type="Proteomes" id="UP000028525">
    <property type="component" value="Unassembled WGS sequence"/>
</dbReference>
<reference evidence="2 3" key="1">
    <citation type="submission" date="2014-07" db="EMBL/GenBank/DDBJ databases">
        <title>Draft genome of Clostridium celerecrescens 152B isolated from sediments associated with methane hydrate from Krishna Godavari basin.</title>
        <authorList>
            <person name="Honkalas V.S."/>
            <person name="Dabir A.P."/>
            <person name="Arora P."/>
            <person name="Dhakephalkar P.K."/>
        </authorList>
    </citation>
    <scope>NUCLEOTIDE SEQUENCE [LARGE SCALE GENOMIC DNA]</scope>
    <source>
        <strain evidence="2 3">152B</strain>
    </source>
</reference>
<dbReference type="PANTHER" id="PTHR33937">
    <property type="entry name" value="IRON-MOLYBDENUM PROTEIN-RELATED-RELATED"/>
    <property type="match status" value="1"/>
</dbReference>
<dbReference type="SUPFAM" id="SSF53146">
    <property type="entry name" value="Nitrogenase accessory factor-like"/>
    <property type="match status" value="1"/>
</dbReference>
<proteinExistence type="predicted"/>
<dbReference type="InterPro" id="IPR036105">
    <property type="entry name" value="DiNase_FeMo-co_biosyn_sf"/>
</dbReference>
<evidence type="ECO:0000313" key="3">
    <source>
        <dbReference type="Proteomes" id="UP000028525"/>
    </source>
</evidence>
<dbReference type="Pfam" id="PF02579">
    <property type="entry name" value="Nitro_FeMo-Co"/>
    <property type="match status" value="1"/>
</dbReference>
<dbReference type="AlphaFoldDB" id="A0A084JMM2"/>